<evidence type="ECO:0000256" key="1">
    <source>
        <dbReference type="ARBA" id="ARBA00004549"/>
    </source>
</evidence>
<evidence type="ECO:0000313" key="8">
    <source>
        <dbReference type="Proteomes" id="UP000095023"/>
    </source>
</evidence>
<dbReference type="Proteomes" id="UP000095023">
    <property type="component" value="Unassembled WGS sequence"/>
</dbReference>
<dbReference type="OrthoDB" id="45930at2759"/>
<sequence length="404" mass="45070">MFESLWLRVKRRQRAILWTSGLIALGYVLYGALADKLRRVHARMLKDRADRDTLSKRFSQNQEDAVFTVMALLPSLMDPMLDDMQVENITKELQKRRGGSEGSTASSDINTSSNTETASESGDRPLSKIELWSRLKIEALTRALTFIHAMAVLIVYTRLQLNLLGRRSYVAAVRGETDFDVDISRQFLTFSWWFLNSGWREIQVSAEKAVRETVNDIDPRAELSVESVLDLFDRMQSAMAQSNYISGAVTAPADQESFILDQAERAGRVEADQRLESDSISVLSGSSINTAATEHRVPSEPLRQLLNEAADFMESPHAAQTVNSLARTGMAVLLDRIRSSSIRSSSSDANKGPPQRTLKFATVLATTTRQAHVMAHGQPNEYVMAMDKVPELDAFSAVVYSSWS</sequence>
<evidence type="ECO:0000313" key="7">
    <source>
        <dbReference type="EMBL" id="ODV90418.1"/>
    </source>
</evidence>
<keyword evidence="6" id="KW-0812">Transmembrane</keyword>
<gene>
    <name evidence="7" type="ORF">CANCADRAFT_106388</name>
</gene>
<feature type="transmembrane region" description="Helical" evidence="6">
    <location>
        <begin position="139"/>
        <end position="159"/>
    </location>
</feature>
<feature type="region of interest" description="Disordered" evidence="5">
    <location>
        <begin position="93"/>
        <end position="122"/>
    </location>
</feature>
<dbReference type="GO" id="GO:0005778">
    <property type="term" value="C:peroxisomal membrane"/>
    <property type="evidence" value="ECO:0007669"/>
    <property type="project" value="UniProtKB-SubCell"/>
</dbReference>
<dbReference type="Pfam" id="PF04882">
    <property type="entry name" value="Peroxin-3"/>
    <property type="match status" value="2"/>
</dbReference>
<dbReference type="PANTHER" id="PTHR28080">
    <property type="entry name" value="PEROXISOMAL BIOGENESIS FACTOR 3"/>
    <property type="match status" value="1"/>
</dbReference>
<dbReference type="InterPro" id="IPR006966">
    <property type="entry name" value="Peroxin-3"/>
</dbReference>
<comment type="similarity">
    <text evidence="2">Belongs to the peroxin-3 family.</text>
</comment>
<feature type="transmembrane region" description="Helical" evidence="6">
    <location>
        <begin position="15"/>
        <end position="34"/>
    </location>
</feature>
<proteinExistence type="inferred from homology"/>
<name>A0A1E4TFG7_9ASCO</name>
<dbReference type="EMBL" id="KV453842">
    <property type="protein sequence ID" value="ODV90418.1"/>
    <property type="molecule type" value="Genomic_DNA"/>
</dbReference>
<evidence type="ECO:0000256" key="5">
    <source>
        <dbReference type="SAM" id="MobiDB-lite"/>
    </source>
</evidence>
<evidence type="ECO:0000256" key="3">
    <source>
        <dbReference type="ARBA" id="ARBA00023140"/>
    </source>
</evidence>
<dbReference type="GO" id="GO:0030674">
    <property type="term" value="F:protein-macromolecule adaptor activity"/>
    <property type="evidence" value="ECO:0007669"/>
    <property type="project" value="TreeGrafter"/>
</dbReference>
<accession>A0A1E4TFG7</accession>
<keyword evidence="8" id="KW-1185">Reference proteome</keyword>
<comment type="subcellular location">
    <subcellularLocation>
        <location evidence="1">Peroxisome membrane</location>
        <topology evidence="1">Single-pass membrane protein</topology>
    </subcellularLocation>
</comment>
<evidence type="ECO:0000256" key="4">
    <source>
        <dbReference type="ARBA" id="ARBA00032508"/>
    </source>
</evidence>
<keyword evidence="6" id="KW-1133">Transmembrane helix</keyword>
<evidence type="ECO:0000256" key="2">
    <source>
        <dbReference type="ARBA" id="ARBA00008933"/>
    </source>
</evidence>
<dbReference type="GO" id="GO:0045046">
    <property type="term" value="P:protein import into peroxisome membrane"/>
    <property type="evidence" value="ECO:0007669"/>
    <property type="project" value="TreeGrafter"/>
</dbReference>
<keyword evidence="6" id="KW-0472">Membrane</keyword>
<feature type="compositionally biased region" description="Low complexity" evidence="5">
    <location>
        <begin position="110"/>
        <end position="120"/>
    </location>
</feature>
<organism evidence="7 8">
    <name type="scientific">Tortispora caseinolytica NRRL Y-17796</name>
    <dbReference type="NCBI Taxonomy" id="767744"/>
    <lineage>
        <taxon>Eukaryota</taxon>
        <taxon>Fungi</taxon>
        <taxon>Dikarya</taxon>
        <taxon>Ascomycota</taxon>
        <taxon>Saccharomycotina</taxon>
        <taxon>Trigonopsidomycetes</taxon>
        <taxon>Trigonopsidales</taxon>
        <taxon>Trigonopsidaceae</taxon>
        <taxon>Tortispora</taxon>
    </lineage>
</organism>
<dbReference type="PANTHER" id="PTHR28080:SF1">
    <property type="entry name" value="PEROXISOMAL BIOGENESIS FACTOR 3"/>
    <property type="match status" value="1"/>
</dbReference>
<reference evidence="8" key="1">
    <citation type="submission" date="2016-02" db="EMBL/GenBank/DDBJ databases">
        <title>Comparative genomics of biotechnologically important yeasts.</title>
        <authorList>
            <consortium name="DOE Joint Genome Institute"/>
            <person name="Riley R."/>
            <person name="Haridas S."/>
            <person name="Wolfe K.H."/>
            <person name="Lopes M.R."/>
            <person name="Hittinger C.T."/>
            <person name="Goker M."/>
            <person name="Salamov A."/>
            <person name="Wisecaver J."/>
            <person name="Long T.M."/>
            <person name="Aerts A.L."/>
            <person name="Barry K."/>
            <person name="Choi C."/>
            <person name="Clum A."/>
            <person name="Coughlan A.Y."/>
            <person name="Deshpande S."/>
            <person name="Douglass A.P."/>
            <person name="Hanson S.J."/>
            <person name="Klenk H.-P."/>
            <person name="Labutti K."/>
            <person name="Lapidus A."/>
            <person name="Lindquist E."/>
            <person name="Lipzen A."/>
            <person name="Meier-Kolthoff J.P."/>
            <person name="Ohm R.A."/>
            <person name="Otillar R.P."/>
            <person name="Pangilinan J."/>
            <person name="Peng Y."/>
            <person name="Rokas A."/>
            <person name="Rosa C.A."/>
            <person name="Scheuner C."/>
            <person name="Sibirny A.A."/>
            <person name="Slot J.C."/>
            <person name="Stielow J.B."/>
            <person name="Sun H."/>
            <person name="Kurtzman C.P."/>
            <person name="Blackwell M."/>
            <person name="Jeffries T.W."/>
            <person name="Grigoriev I.V."/>
        </authorList>
    </citation>
    <scope>NUCLEOTIDE SEQUENCE [LARGE SCALE GENOMIC DNA]</scope>
    <source>
        <strain evidence="8">NRRL Y-17796</strain>
    </source>
</reference>
<protein>
    <recommendedName>
        <fullName evidence="4">Peroxin-3</fullName>
    </recommendedName>
</protein>
<evidence type="ECO:0000256" key="6">
    <source>
        <dbReference type="SAM" id="Phobius"/>
    </source>
</evidence>
<keyword evidence="3" id="KW-0576">Peroxisome</keyword>
<dbReference type="AlphaFoldDB" id="A0A1E4TFG7"/>